<reference evidence="11" key="1">
    <citation type="submission" date="2017-09" db="EMBL/GenBank/DDBJ databases">
        <title>Metaegenomics of thermophilic ammonia-oxidizing enrichment culture.</title>
        <authorList>
            <person name="Kato S."/>
            <person name="Suzuki K."/>
        </authorList>
    </citation>
    <scope>NUCLEOTIDE SEQUENCE [LARGE SCALE GENOMIC DNA]</scope>
</reference>
<evidence type="ECO:0000313" key="10">
    <source>
        <dbReference type="EMBL" id="GBC99265.1"/>
    </source>
</evidence>
<organism evidence="10 11">
    <name type="scientific">Candidatus Fervidibacter japonicus</name>
    <dbReference type="NCBI Taxonomy" id="2035412"/>
    <lineage>
        <taxon>Bacteria</taxon>
        <taxon>Candidatus Fervidibacterota</taxon>
        <taxon>Candidatus Fervidibacter</taxon>
    </lineage>
</organism>
<evidence type="ECO:0000256" key="2">
    <source>
        <dbReference type="ARBA" id="ARBA00022730"/>
    </source>
</evidence>
<dbReference type="EMBL" id="BEHT01000023">
    <property type="protein sequence ID" value="GBC99265.1"/>
    <property type="molecule type" value="Genomic_DNA"/>
</dbReference>
<dbReference type="Gene3D" id="3.30.160.20">
    <property type="match status" value="1"/>
</dbReference>
<dbReference type="GO" id="GO:0019843">
    <property type="term" value="F:rRNA binding"/>
    <property type="evidence" value="ECO:0007669"/>
    <property type="project" value="UniProtKB-UniRule"/>
</dbReference>
<sequence length="188" mass="20524">MELREREKFEERTIEVRRVSRVMEGGKRMSFRALVVVGDGHGRVGAAIGKALGVPEAVRKAAERAKRNLVTVPMLGDTVPHEVWGRMKATRVLLKPAAPGTGVIASGTVRAVLELAGIRNILTKVYGSRNPINVVQATLDALRQLRSPQEIAQMRGKPLQNLPIPRKLRRWLERDASASAASPSDLGA</sequence>
<evidence type="ECO:0000256" key="5">
    <source>
        <dbReference type="ARBA" id="ARBA00023274"/>
    </source>
</evidence>
<evidence type="ECO:0000256" key="6">
    <source>
        <dbReference type="ARBA" id="ARBA00035255"/>
    </source>
</evidence>
<dbReference type="AlphaFoldDB" id="A0A2H5XDL8"/>
<comment type="subunit">
    <text evidence="7">Part of the 30S ribosomal subunit. Contacts proteins S4 and S8.</text>
</comment>
<comment type="caution">
    <text evidence="10">The sequence shown here is derived from an EMBL/GenBank/DDBJ whole genome shotgun (WGS) entry which is preliminary data.</text>
</comment>
<feature type="domain" description="S5 DRBM" evidence="9">
    <location>
        <begin position="9"/>
        <end position="72"/>
    </location>
</feature>
<protein>
    <recommendedName>
        <fullName evidence="6 7">Small ribosomal subunit protein uS5</fullName>
    </recommendedName>
</protein>
<evidence type="ECO:0000256" key="8">
    <source>
        <dbReference type="RuleBase" id="RU003823"/>
    </source>
</evidence>
<evidence type="ECO:0000256" key="7">
    <source>
        <dbReference type="HAMAP-Rule" id="MF_01307"/>
    </source>
</evidence>
<dbReference type="InterPro" id="IPR005324">
    <property type="entry name" value="Ribosomal_uS5_C"/>
</dbReference>
<dbReference type="GO" id="GO:0015935">
    <property type="term" value="C:small ribosomal subunit"/>
    <property type="evidence" value="ECO:0007669"/>
    <property type="project" value="InterPro"/>
</dbReference>
<dbReference type="Pfam" id="PF03719">
    <property type="entry name" value="Ribosomal_S5_C"/>
    <property type="match status" value="1"/>
</dbReference>
<proteinExistence type="inferred from homology"/>
<dbReference type="SUPFAM" id="SSF54211">
    <property type="entry name" value="Ribosomal protein S5 domain 2-like"/>
    <property type="match status" value="1"/>
</dbReference>
<dbReference type="Pfam" id="PF00333">
    <property type="entry name" value="Ribosomal_S5"/>
    <property type="match status" value="1"/>
</dbReference>
<dbReference type="GO" id="GO:0003735">
    <property type="term" value="F:structural constituent of ribosome"/>
    <property type="evidence" value="ECO:0007669"/>
    <property type="project" value="UniProtKB-UniRule"/>
</dbReference>
<evidence type="ECO:0000256" key="1">
    <source>
        <dbReference type="ARBA" id="ARBA00008945"/>
    </source>
</evidence>
<gene>
    <name evidence="7 10" type="primary">rpsE</name>
    <name evidence="10" type="ORF">HRbin17_01787</name>
</gene>
<keyword evidence="2 7" id="KW-0699">rRNA-binding</keyword>
<dbReference type="InterPro" id="IPR005712">
    <property type="entry name" value="Ribosomal_uS5_bac-type"/>
</dbReference>
<dbReference type="InterPro" id="IPR020568">
    <property type="entry name" value="Ribosomal_Su5_D2-typ_SF"/>
</dbReference>
<dbReference type="GO" id="GO:0005737">
    <property type="term" value="C:cytoplasm"/>
    <property type="evidence" value="ECO:0007669"/>
    <property type="project" value="UniProtKB-ARBA"/>
</dbReference>
<dbReference type="InterPro" id="IPR000851">
    <property type="entry name" value="Ribosomal_uS5"/>
</dbReference>
<accession>A0A2H5XDL8</accession>
<dbReference type="SUPFAM" id="SSF54768">
    <property type="entry name" value="dsRNA-binding domain-like"/>
    <property type="match status" value="1"/>
</dbReference>
<dbReference type="PANTHER" id="PTHR48277:SF1">
    <property type="entry name" value="MITOCHONDRIAL RIBOSOMAL PROTEIN S5"/>
    <property type="match status" value="1"/>
</dbReference>
<keyword evidence="4 7" id="KW-0689">Ribosomal protein</keyword>
<evidence type="ECO:0000256" key="3">
    <source>
        <dbReference type="ARBA" id="ARBA00022884"/>
    </source>
</evidence>
<dbReference type="GO" id="GO:0006412">
    <property type="term" value="P:translation"/>
    <property type="evidence" value="ECO:0007669"/>
    <property type="project" value="UniProtKB-UniRule"/>
</dbReference>
<keyword evidence="3 7" id="KW-0694">RNA-binding</keyword>
<dbReference type="InterPro" id="IPR018192">
    <property type="entry name" value="Ribosomal_uS5_N_CS"/>
</dbReference>
<dbReference type="PROSITE" id="PS00585">
    <property type="entry name" value="RIBOSOMAL_S5"/>
    <property type="match status" value="1"/>
</dbReference>
<comment type="similarity">
    <text evidence="1 7 8">Belongs to the universal ribosomal protein uS5 family.</text>
</comment>
<evidence type="ECO:0000259" key="9">
    <source>
        <dbReference type="PROSITE" id="PS50881"/>
    </source>
</evidence>
<dbReference type="NCBIfam" id="TIGR01021">
    <property type="entry name" value="rpsE_bact"/>
    <property type="match status" value="1"/>
</dbReference>
<dbReference type="HAMAP" id="MF_01307_B">
    <property type="entry name" value="Ribosomal_uS5_B"/>
    <property type="match status" value="1"/>
</dbReference>
<dbReference type="InterPro" id="IPR014721">
    <property type="entry name" value="Ribsml_uS5_D2-typ_fold_subgr"/>
</dbReference>
<dbReference type="InterPro" id="IPR013810">
    <property type="entry name" value="Ribosomal_uS5_N"/>
</dbReference>
<keyword evidence="5 7" id="KW-0687">Ribonucleoprotein</keyword>
<evidence type="ECO:0000313" key="11">
    <source>
        <dbReference type="Proteomes" id="UP000236173"/>
    </source>
</evidence>
<comment type="function">
    <text evidence="7">Located at the back of the 30S subunit body where it stabilizes the conformation of the head with respect to the body.</text>
</comment>
<dbReference type="PANTHER" id="PTHR48277">
    <property type="entry name" value="MITOCHONDRIAL RIBOSOMAL PROTEIN S5"/>
    <property type="match status" value="1"/>
</dbReference>
<name>A0A2H5XDL8_9BACT</name>
<dbReference type="Gene3D" id="3.30.230.10">
    <property type="match status" value="1"/>
</dbReference>
<evidence type="ECO:0000256" key="4">
    <source>
        <dbReference type="ARBA" id="ARBA00022980"/>
    </source>
</evidence>
<dbReference type="Proteomes" id="UP000236173">
    <property type="component" value="Unassembled WGS sequence"/>
</dbReference>
<dbReference type="PROSITE" id="PS50881">
    <property type="entry name" value="S5_DSRBD"/>
    <property type="match status" value="1"/>
</dbReference>
<comment type="function">
    <text evidence="7">With S4 and S12 plays an important role in translational accuracy.</text>
</comment>
<dbReference type="FunFam" id="3.30.230.10:FF:000002">
    <property type="entry name" value="30S ribosomal protein S5"/>
    <property type="match status" value="1"/>
</dbReference>
<comment type="domain">
    <text evidence="7">The N-terminal domain interacts with the head of the 30S subunit; the C-terminal domain interacts with the body and contacts protein S4. The interaction surface between S4 and S5 is involved in control of translational fidelity.</text>
</comment>